<dbReference type="AlphaFoldDB" id="A0AAP0EUR4"/>
<evidence type="ECO:0000313" key="3">
    <source>
        <dbReference type="Proteomes" id="UP001420932"/>
    </source>
</evidence>
<feature type="region of interest" description="Disordered" evidence="1">
    <location>
        <begin position="1"/>
        <end position="96"/>
    </location>
</feature>
<proteinExistence type="predicted"/>
<keyword evidence="3" id="KW-1185">Reference proteome</keyword>
<sequence>MQTTNDTRNSVKEKPKATSTAAKKRRRDPTAMAARCPMNGQYDGESGGCLPPQRRALAEQRCAQPASPPSSERGRARRGGSRQGGRVRGGARAAAAAAAIDVAGRAKGRGGCAGRAGLTPSGAGRARGEQAIELNLLLVSDISATELNMSLICSRSVTDLATDHRQTRFCS</sequence>
<name>A0AAP0EUR4_9MAGN</name>
<dbReference type="EMBL" id="JBBNAF010000011">
    <property type="protein sequence ID" value="KAK9098645.1"/>
    <property type="molecule type" value="Genomic_DNA"/>
</dbReference>
<evidence type="ECO:0000313" key="2">
    <source>
        <dbReference type="EMBL" id="KAK9098645.1"/>
    </source>
</evidence>
<accession>A0AAP0EUR4</accession>
<comment type="caution">
    <text evidence="2">The sequence shown here is derived from an EMBL/GenBank/DDBJ whole genome shotgun (WGS) entry which is preliminary data.</text>
</comment>
<reference evidence="2 3" key="1">
    <citation type="submission" date="2024-01" db="EMBL/GenBank/DDBJ databases">
        <title>Genome assemblies of Stephania.</title>
        <authorList>
            <person name="Yang L."/>
        </authorList>
    </citation>
    <scope>NUCLEOTIDE SEQUENCE [LARGE SCALE GENOMIC DNA]</scope>
    <source>
        <strain evidence="2">YNDBR</strain>
        <tissue evidence="2">Leaf</tissue>
    </source>
</reference>
<dbReference type="Proteomes" id="UP001420932">
    <property type="component" value="Unassembled WGS sequence"/>
</dbReference>
<organism evidence="2 3">
    <name type="scientific">Stephania yunnanensis</name>
    <dbReference type="NCBI Taxonomy" id="152371"/>
    <lineage>
        <taxon>Eukaryota</taxon>
        <taxon>Viridiplantae</taxon>
        <taxon>Streptophyta</taxon>
        <taxon>Embryophyta</taxon>
        <taxon>Tracheophyta</taxon>
        <taxon>Spermatophyta</taxon>
        <taxon>Magnoliopsida</taxon>
        <taxon>Ranunculales</taxon>
        <taxon>Menispermaceae</taxon>
        <taxon>Menispermoideae</taxon>
        <taxon>Cissampelideae</taxon>
        <taxon>Stephania</taxon>
    </lineage>
</organism>
<protein>
    <submittedName>
        <fullName evidence="2">Uncharacterized protein</fullName>
    </submittedName>
</protein>
<evidence type="ECO:0000256" key="1">
    <source>
        <dbReference type="SAM" id="MobiDB-lite"/>
    </source>
</evidence>
<gene>
    <name evidence="2" type="ORF">Syun_025690</name>
</gene>